<accession>A0AB34INI2</accession>
<dbReference type="EMBL" id="JBGBPQ010000023">
    <property type="protein sequence ID" value="KAL1500701.1"/>
    <property type="molecule type" value="Genomic_DNA"/>
</dbReference>
<evidence type="ECO:0008006" key="4">
    <source>
        <dbReference type="Google" id="ProtNLM"/>
    </source>
</evidence>
<keyword evidence="3" id="KW-1185">Reference proteome</keyword>
<gene>
    <name evidence="2" type="ORF">AB1Y20_013348</name>
</gene>
<feature type="region of interest" description="Disordered" evidence="1">
    <location>
        <begin position="1"/>
        <end position="79"/>
    </location>
</feature>
<evidence type="ECO:0000256" key="1">
    <source>
        <dbReference type="SAM" id="MobiDB-lite"/>
    </source>
</evidence>
<evidence type="ECO:0000313" key="2">
    <source>
        <dbReference type="EMBL" id="KAL1500701.1"/>
    </source>
</evidence>
<evidence type="ECO:0000313" key="3">
    <source>
        <dbReference type="Proteomes" id="UP001515480"/>
    </source>
</evidence>
<sequence>MAGRHEHSAPCADVSSDTRTLPSRGGSARALRKRRRAGEEEAQQLHCTCARDERARRSPSRSSEAGCSSSSRPSSPSPLLRLALTHEQRLKLIRLRKLQLLLARVPYAVGGGRPPPAAPSLNIPVGAH</sequence>
<proteinExistence type="predicted"/>
<organism evidence="2 3">
    <name type="scientific">Prymnesium parvum</name>
    <name type="common">Toxic golden alga</name>
    <dbReference type="NCBI Taxonomy" id="97485"/>
    <lineage>
        <taxon>Eukaryota</taxon>
        <taxon>Haptista</taxon>
        <taxon>Haptophyta</taxon>
        <taxon>Prymnesiophyceae</taxon>
        <taxon>Prymnesiales</taxon>
        <taxon>Prymnesiaceae</taxon>
        <taxon>Prymnesium</taxon>
    </lineage>
</organism>
<name>A0AB34INI2_PRYPA</name>
<dbReference type="Proteomes" id="UP001515480">
    <property type="component" value="Unassembled WGS sequence"/>
</dbReference>
<reference evidence="2 3" key="1">
    <citation type="journal article" date="2024" name="Science">
        <title>Giant polyketide synthase enzymes in the biosynthesis of giant marine polyether toxins.</title>
        <authorList>
            <person name="Fallon T.R."/>
            <person name="Shende V.V."/>
            <person name="Wierzbicki I.H."/>
            <person name="Pendleton A.L."/>
            <person name="Watervoot N.F."/>
            <person name="Auber R.P."/>
            <person name="Gonzalez D.J."/>
            <person name="Wisecaver J.H."/>
            <person name="Moore B.S."/>
        </authorList>
    </citation>
    <scope>NUCLEOTIDE SEQUENCE [LARGE SCALE GENOMIC DNA]</scope>
    <source>
        <strain evidence="2 3">12B1</strain>
    </source>
</reference>
<dbReference type="AlphaFoldDB" id="A0AB34INI2"/>
<feature type="compositionally biased region" description="Low complexity" evidence="1">
    <location>
        <begin position="60"/>
        <end position="79"/>
    </location>
</feature>
<comment type="caution">
    <text evidence="2">The sequence shown here is derived from an EMBL/GenBank/DDBJ whole genome shotgun (WGS) entry which is preliminary data.</text>
</comment>
<protein>
    <recommendedName>
        <fullName evidence="4">Nuclear transcription factor Y subunit</fullName>
    </recommendedName>
</protein>